<evidence type="ECO:0000313" key="2">
    <source>
        <dbReference type="EMBL" id="RGU54687.1"/>
    </source>
</evidence>
<protein>
    <submittedName>
        <fullName evidence="2">DUF3078 domain-containing protein</fullName>
    </submittedName>
</protein>
<dbReference type="Pfam" id="PF11276">
    <property type="entry name" value="DUF3078"/>
    <property type="match status" value="1"/>
</dbReference>
<sequence>MKNLIFISAFTFLFNWTAAAAGHISRDSSWTYGGNGGLNLSQVSLSNWASGGENAVGFDVLLNYSADYKKNKHLWQNRIEMAYGLNQTETSGTKKTNDKLYFSSTYGYGMTKSLYLSALLNFNTQFAKGYDYKTEPRTYISRFMSPGYLTTGLGLTWNPKNWITATFSAISWRGTFVSSKILSDEGSFGVDPGEHLFSEMGGNLKVEVKYEFLKNMTIYSRVDLFSNYLEDPQNVDVRWDVQLNMTVNKWFSANISTNLIYDNDTKIVQKDGSKGPRLQFKESLGVGFQVTF</sequence>
<evidence type="ECO:0000256" key="1">
    <source>
        <dbReference type="SAM" id="SignalP"/>
    </source>
</evidence>
<reference evidence="2 3" key="1">
    <citation type="submission" date="2018-08" db="EMBL/GenBank/DDBJ databases">
        <title>A genome reference for cultivated species of the human gut microbiota.</title>
        <authorList>
            <person name="Zou Y."/>
            <person name="Xue W."/>
            <person name="Luo G."/>
        </authorList>
    </citation>
    <scope>NUCLEOTIDE SEQUENCE [LARGE SCALE GENOMIC DNA]</scope>
    <source>
        <strain evidence="2 3">AF16-14</strain>
    </source>
</reference>
<evidence type="ECO:0000313" key="3">
    <source>
        <dbReference type="Proteomes" id="UP000284243"/>
    </source>
</evidence>
<proteinExistence type="predicted"/>
<dbReference type="Proteomes" id="UP000284243">
    <property type="component" value="Unassembled WGS sequence"/>
</dbReference>
<dbReference type="Pfam" id="PF04338">
    <property type="entry name" value="DUF481"/>
    <property type="match status" value="1"/>
</dbReference>
<dbReference type="EMBL" id="QRYC01000027">
    <property type="protein sequence ID" value="RGU54687.1"/>
    <property type="molecule type" value="Genomic_DNA"/>
</dbReference>
<accession>A0A412TLI2</accession>
<feature type="signal peptide" evidence="1">
    <location>
        <begin position="1"/>
        <end position="20"/>
    </location>
</feature>
<dbReference type="InterPro" id="IPR021428">
    <property type="entry name" value="DUF3078"/>
</dbReference>
<feature type="chain" id="PRO_5019066899" evidence="1">
    <location>
        <begin position="21"/>
        <end position="292"/>
    </location>
</feature>
<gene>
    <name evidence="2" type="ORF">DWW57_15400</name>
</gene>
<dbReference type="RefSeq" id="WP_046402559.1">
    <property type="nucleotide sequence ID" value="NZ_JADMSC010000021.1"/>
</dbReference>
<name>A0A412TLI2_9BACT</name>
<comment type="caution">
    <text evidence="2">The sequence shown here is derived from an EMBL/GenBank/DDBJ whole genome shotgun (WGS) entry which is preliminary data.</text>
</comment>
<keyword evidence="1" id="KW-0732">Signal</keyword>
<dbReference type="InterPro" id="IPR007433">
    <property type="entry name" value="DUF481"/>
</dbReference>
<organism evidence="2 3">
    <name type="scientific">Odoribacter splanchnicus</name>
    <dbReference type="NCBI Taxonomy" id="28118"/>
    <lineage>
        <taxon>Bacteria</taxon>
        <taxon>Pseudomonadati</taxon>
        <taxon>Bacteroidota</taxon>
        <taxon>Bacteroidia</taxon>
        <taxon>Bacteroidales</taxon>
        <taxon>Odoribacteraceae</taxon>
        <taxon>Odoribacter</taxon>
    </lineage>
</organism>
<dbReference type="AlphaFoldDB" id="A0A412TLI2"/>